<dbReference type="AlphaFoldDB" id="A0AAX1Z4I7"/>
<comment type="caution">
    <text evidence="1">The sequence shown here is derived from an EMBL/GenBank/DDBJ whole genome shotgun (WGS) entry which is preliminary data.</text>
</comment>
<proteinExistence type="predicted"/>
<accession>A0AAX1Z4I7</accession>
<evidence type="ECO:0000313" key="1">
    <source>
        <dbReference type="EMBL" id="RTI48455.1"/>
    </source>
</evidence>
<dbReference type="Proteomes" id="UP000287197">
    <property type="component" value="Unassembled WGS sequence"/>
</dbReference>
<sequence>MDINSLLSRAGSVSTLESEDKKFYITTSIKCMVDLDVQLALVKSELDEDGKGRIELEYSESKLADTLLSAGIKDGEFGELTEVIEIAIRKLVKSNITGKSVKVESWKWLKPRYIEAFVEAQ</sequence>
<reference evidence="1" key="1">
    <citation type="submission" date="2018-01" db="EMBL/GenBank/DDBJ databases">
        <authorList>
            <person name="Kovanen S."/>
            <person name="Nieminen T."/>
            <person name="Pohja-Mykra M."/>
            <person name="Raunio-Saarnisto M."/>
            <person name="Sauvala M."/>
            <person name="Fredriksson-Ahomaa M."/>
            <person name="Hanninen M.-L."/>
            <person name="Kivisto R."/>
        </authorList>
    </citation>
    <scope>NUCLEOTIDE SEQUENCE</scope>
    <source>
        <strain evidence="1">SO-26</strain>
    </source>
</reference>
<reference evidence="1" key="2">
    <citation type="journal article" date="2019" name="Appl. Environ. Microbiol.">
        <title>Population genetics and characterization of Campylobacter jejuni isolates in western jackdaws and game birds in Finland.</title>
        <authorList>
            <person name="Kovanen S."/>
            <person name="Rossi M."/>
            <person name="Pohja-Mykra M."/>
            <person name="Nieminen T."/>
            <person name="Raunio-Saarnisto M."/>
            <person name="Sauvala M."/>
            <person name="Fredriksson-Ahomaa M."/>
            <person name="Hanninen M.L."/>
            <person name="Kivisto R."/>
        </authorList>
    </citation>
    <scope>NUCLEOTIDE SEQUENCE</scope>
    <source>
        <strain evidence="1">SO-26</strain>
    </source>
</reference>
<dbReference type="RefSeq" id="WP_126262794.1">
    <property type="nucleotide sequence ID" value="NZ_PQZD01000003.1"/>
</dbReference>
<name>A0AAX1Z4I7_CAMJU</name>
<dbReference type="EMBL" id="PQZD01000003">
    <property type="protein sequence ID" value="RTI48455.1"/>
    <property type="molecule type" value="Genomic_DNA"/>
</dbReference>
<evidence type="ECO:0000313" key="2">
    <source>
        <dbReference type="Proteomes" id="UP000287197"/>
    </source>
</evidence>
<gene>
    <name evidence="1" type="ORF">C3I27_03315</name>
</gene>
<organism evidence="1 2">
    <name type="scientific">Campylobacter jejuni</name>
    <dbReference type="NCBI Taxonomy" id="197"/>
    <lineage>
        <taxon>Bacteria</taxon>
        <taxon>Pseudomonadati</taxon>
        <taxon>Campylobacterota</taxon>
        <taxon>Epsilonproteobacteria</taxon>
        <taxon>Campylobacterales</taxon>
        <taxon>Campylobacteraceae</taxon>
        <taxon>Campylobacter</taxon>
    </lineage>
</organism>
<protein>
    <submittedName>
        <fullName evidence="1">Uncharacterized protein</fullName>
    </submittedName>
</protein>